<reference evidence="3 4" key="1">
    <citation type="journal article" date="2015" name="BMC Genomics">
        <title>Comparative genomics and metabolic profiling of the genus Lysobacter.</title>
        <authorList>
            <person name="de Bruijn I."/>
            <person name="Cheng X."/>
            <person name="de Jager V."/>
            <person name="Exposito R.G."/>
            <person name="Watrous J."/>
            <person name="Patel N."/>
            <person name="Postma J."/>
            <person name="Dorrestein P.C."/>
            <person name="Kobayashi D."/>
            <person name="Raaijmakers J.M."/>
        </authorList>
    </citation>
    <scope>NUCLEOTIDE SEQUENCE [LARGE SCALE GENOMIC DNA]</scope>
    <source>
        <strain evidence="3 4">76</strain>
    </source>
</reference>
<evidence type="ECO:0000256" key="1">
    <source>
        <dbReference type="SAM" id="MobiDB-lite"/>
    </source>
</evidence>
<organism evidence="3 4">
    <name type="scientific">Lysobacter antibioticus</name>
    <dbReference type="NCBI Taxonomy" id="84531"/>
    <lineage>
        <taxon>Bacteria</taxon>
        <taxon>Pseudomonadati</taxon>
        <taxon>Pseudomonadota</taxon>
        <taxon>Gammaproteobacteria</taxon>
        <taxon>Lysobacterales</taxon>
        <taxon>Lysobacteraceae</taxon>
        <taxon>Lysobacter</taxon>
    </lineage>
</organism>
<protein>
    <recommendedName>
        <fullName evidence="2">DUF6438 domain-containing protein</fullName>
    </recommendedName>
</protein>
<dbReference type="Pfam" id="PF20033">
    <property type="entry name" value="DUF6438"/>
    <property type="match status" value="1"/>
</dbReference>
<evidence type="ECO:0000313" key="4">
    <source>
        <dbReference type="Proteomes" id="UP000060787"/>
    </source>
</evidence>
<dbReference type="PATRIC" id="fig|84531.8.peg.2497"/>
<keyword evidence="4" id="KW-1185">Reference proteome</keyword>
<evidence type="ECO:0000313" key="3">
    <source>
        <dbReference type="EMBL" id="ALN80617.1"/>
    </source>
</evidence>
<dbReference type="InterPro" id="IPR045497">
    <property type="entry name" value="DUF6438"/>
</dbReference>
<accession>A0A0S2FAR4</accession>
<dbReference type="PROSITE" id="PS51257">
    <property type="entry name" value="PROKAR_LIPOPROTEIN"/>
    <property type="match status" value="1"/>
</dbReference>
<dbReference type="STRING" id="84531.LA76x_2487"/>
<dbReference type="EMBL" id="CP011129">
    <property type="protein sequence ID" value="ALN80617.1"/>
    <property type="molecule type" value="Genomic_DNA"/>
</dbReference>
<evidence type="ECO:0000259" key="2">
    <source>
        <dbReference type="Pfam" id="PF20033"/>
    </source>
</evidence>
<feature type="compositionally biased region" description="Pro residues" evidence="1">
    <location>
        <begin position="184"/>
        <end position="198"/>
    </location>
</feature>
<sequence>MRWIVLPSLLLAVAACKPARPPVSGIDRTTVEIERSGCLDSCPTYKLRINSDGVAIFSARDFTGRHPLRSASGDLAIPYELSAQDRRALFARVNSKAFAELQPEYSAGVSDGPTTTITVSTPSGERRVVQNAVACLRDRKKPGALSSTSIDKRARFVPDVFCETVDLIETASCAGYWSAETRPPQDPNDPRLSPPPRCRLPSFGRAPNAGASPP</sequence>
<proteinExistence type="predicted"/>
<feature type="domain" description="DUF6438" evidence="2">
    <location>
        <begin position="30"/>
        <end position="133"/>
    </location>
</feature>
<gene>
    <name evidence="3" type="ORF">LA76x_2487</name>
</gene>
<dbReference type="AlphaFoldDB" id="A0A0S2FAR4"/>
<dbReference type="KEGG" id="lab:LA76x_2487"/>
<dbReference type="RefSeq" id="WP_057917872.1">
    <property type="nucleotide sequence ID" value="NZ_CP011129.1"/>
</dbReference>
<feature type="region of interest" description="Disordered" evidence="1">
    <location>
        <begin position="176"/>
        <end position="214"/>
    </location>
</feature>
<name>A0A0S2FAR4_LYSAN</name>
<dbReference type="Proteomes" id="UP000060787">
    <property type="component" value="Chromosome"/>
</dbReference>